<evidence type="ECO:0000256" key="3">
    <source>
        <dbReference type="ARBA" id="ARBA00022857"/>
    </source>
</evidence>
<dbReference type="EC" id="1.-.-.-" evidence="6"/>
<dbReference type="OrthoDB" id="9784375at2"/>
<evidence type="ECO:0000256" key="6">
    <source>
        <dbReference type="HAMAP-Rule" id="MF_01204"/>
    </source>
</evidence>
<gene>
    <name evidence="8" type="ORF">DFR29_10821</name>
</gene>
<evidence type="ECO:0000256" key="1">
    <source>
        <dbReference type="ARBA" id="ARBA00022630"/>
    </source>
</evidence>
<keyword evidence="2 6" id="KW-0288">FMN</keyword>
<dbReference type="InterPro" id="IPR050461">
    <property type="entry name" value="Nitroreductase_HadB/RutE"/>
</dbReference>
<evidence type="ECO:0000256" key="5">
    <source>
        <dbReference type="ARBA" id="ARBA00023027"/>
    </source>
</evidence>
<evidence type="ECO:0000313" key="8">
    <source>
        <dbReference type="EMBL" id="TDR42438.1"/>
    </source>
</evidence>
<comment type="similarity">
    <text evidence="6">Belongs to the nitroreductase family. HadB/RutE subfamily.</text>
</comment>
<evidence type="ECO:0000256" key="4">
    <source>
        <dbReference type="ARBA" id="ARBA00023002"/>
    </source>
</evidence>
<accession>A0A4R6YV33</accession>
<feature type="domain" description="Nitroreductase" evidence="7">
    <location>
        <begin position="22"/>
        <end position="162"/>
    </location>
</feature>
<keyword evidence="1 6" id="KW-0285">Flavoprotein</keyword>
<dbReference type="SUPFAM" id="SSF55469">
    <property type="entry name" value="FMN-dependent nitroreductase-like"/>
    <property type="match status" value="1"/>
</dbReference>
<dbReference type="AlphaFoldDB" id="A0A4R6YV33"/>
<proteinExistence type="inferred from homology"/>
<dbReference type="PANTHER" id="PTHR43543:SF1">
    <property type="entry name" value="MALONIC SEMIALDEHYDE REDUCTASE RUTE-RELATED"/>
    <property type="match status" value="1"/>
</dbReference>
<evidence type="ECO:0000259" key="7">
    <source>
        <dbReference type="Pfam" id="PF00881"/>
    </source>
</evidence>
<dbReference type="NCBIfam" id="NF003768">
    <property type="entry name" value="PRK05365.1"/>
    <property type="match status" value="1"/>
</dbReference>
<dbReference type="InterPro" id="IPR000415">
    <property type="entry name" value="Nitroreductase-like"/>
</dbReference>
<organism evidence="8 9">
    <name type="scientific">Tahibacter aquaticus</name>
    <dbReference type="NCBI Taxonomy" id="520092"/>
    <lineage>
        <taxon>Bacteria</taxon>
        <taxon>Pseudomonadati</taxon>
        <taxon>Pseudomonadota</taxon>
        <taxon>Gammaproteobacteria</taxon>
        <taxon>Lysobacterales</taxon>
        <taxon>Rhodanobacteraceae</taxon>
        <taxon>Tahibacter</taxon>
    </lineage>
</organism>
<sequence length="201" mass="22013">MPHTPIDAAALDQLFLDARTFRGSERAWLDKPVSDEQLTQIYDLAKMAPTSANCSPARIVFIRSAEAKALLKRTLDGGNIEQTMAAPVTALIGSDHAFYEHMDLLFPNTGARSWFEGKPDVIFNTAFRNASLQGGYLILAARALGLDCGPMSGFNNALADELFFPGSQVKSNFLVNIGYGNPDVLKPRNPRFTFEQACRIA</sequence>
<dbReference type="Proteomes" id="UP000295293">
    <property type="component" value="Unassembled WGS sequence"/>
</dbReference>
<dbReference type="InterPro" id="IPR023936">
    <property type="entry name" value="RutE-like"/>
</dbReference>
<protein>
    <recommendedName>
        <fullName evidence="6">Putative NADH dehydrogenase/NAD(P)H nitroreductase DFR29_10821</fullName>
        <ecNumber evidence="6">1.-.-.-</ecNumber>
    </recommendedName>
</protein>
<keyword evidence="5 6" id="KW-0520">NAD</keyword>
<dbReference type="EMBL" id="SNZH01000008">
    <property type="protein sequence ID" value="TDR42438.1"/>
    <property type="molecule type" value="Genomic_DNA"/>
</dbReference>
<keyword evidence="3 6" id="KW-0521">NADP</keyword>
<dbReference type="GO" id="GO:0016491">
    <property type="term" value="F:oxidoreductase activity"/>
    <property type="evidence" value="ECO:0007669"/>
    <property type="project" value="UniProtKB-UniRule"/>
</dbReference>
<dbReference type="Gene3D" id="3.40.109.10">
    <property type="entry name" value="NADH Oxidase"/>
    <property type="match status" value="1"/>
</dbReference>
<reference evidence="8 9" key="1">
    <citation type="submission" date="2019-03" db="EMBL/GenBank/DDBJ databases">
        <title>Genomic Encyclopedia of Type Strains, Phase IV (KMG-IV): sequencing the most valuable type-strain genomes for metagenomic binning, comparative biology and taxonomic classification.</title>
        <authorList>
            <person name="Goeker M."/>
        </authorList>
    </citation>
    <scope>NUCLEOTIDE SEQUENCE [LARGE SCALE GENOMIC DNA]</scope>
    <source>
        <strain evidence="8 9">DSM 21667</strain>
    </source>
</reference>
<dbReference type="CDD" id="cd02148">
    <property type="entry name" value="RutE-like"/>
    <property type="match status" value="1"/>
</dbReference>
<dbReference type="Pfam" id="PF00881">
    <property type="entry name" value="Nitroreductase"/>
    <property type="match status" value="1"/>
</dbReference>
<dbReference type="PANTHER" id="PTHR43543">
    <property type="entry name" value="MALONIC SEMIALDEHYDE REDUCTASE RUTE-RELATED"/>
    <property type="match status" value="1"/>
</dbReference>
<comment type="caution">
    <text evidence="8">The sequence shown here is derived from an EMBL/GenBank/DDBJ whole genome shotgun (WGS) entry which is preliminary data.</text>
</comment>
<keyword evidence="4 6" id="KW-0560">Oxidoreductase</keyword>
<dbReference type="RefSeq" id="WP_133819263.1">
    <property type="nucleotide sequence ID" value="NZ_SNZH01000008.1"/>
</dbReference>
<name>A0A4R6YV33_9GAMM</name>
<dbReference type="InterPro" id="IPR029479">
    <property type="entry name" value="Nitroreductase"/>
</dbReference>
<evidence type="ECO:0000313" key="9">
    <source>
        <dbReference type="Proteomes" id="UP000295293"/>
    </source>
</evidence>
<evidence type="ECO:0000256" key="2">
    <source>
        <dbReference type="ARBA" id="ARBA00022643"/>
    </source>
</evidence>
<keyword evidence="9" id="KW-1185">Reference proteome</keyword>
<comment type="cofactor">
    <cofactor evidence="6">
        <name>FMN</name>
        <dbReference type="ChEBI" id="CHEBI:58210"/>
    </cofactor>
</comment>
<dbReference type="HAMAP" id="MF_01204">
    <property type="entry name" value="Oxidoreductase_RutE_HadB"/>
    <property type="match status" value="1"/>
</dbReference>